<dbReference type="HOGENOM" id="CLU_1847790_0_0_1"/>
<evidence type="ECO:0000256" key="1">
    <source>
        <dbReference type="SAM" id="MobiDB-lite"/>
    </source>
</evidence>
<dbReference type="Proteomes" id="UP000017836">
    <property type="component" value="Unassembled WGS sequence"/>
</dbReference>
<dbReference type="Gramene" id="ERN07949">
    <property type="protein sequence ID" value="ERN07949"/>
    <property type="gene ID" value="AMTR_s00012p00248260"/>
</dbReference>
<dbReference type="EMBL" id="KI393609">
    <property type="protein sequence ID" value="ERN07949.1"/>
    <property type="molecule type" value="Genomic_DNA"/>
</dbReference>
<feature type="region of interest" description="Disordered" evidence="1">
    <location>
        <begin position="1"/>
        <end position="115"/>
    </location>
</feature>
<feature type="compositionally biased region" description="Low complexity" evidence="1">
    <location>
        <begin position="66"/>
        <end position="77"/>
    </location>
</feature>
<dbReference type="AlphaFoldDB" id="W1PJN5"/>
<evidence type="ECO:0000313" key="2">
    <source>
        <dbReference type="EMBL" id="ERN07949.1"/>
    </source>
</evidence>
<keyword evidence="3" id="KW-1185">Reference proteome</keyword>
<feature type="compositionally biased region" description="Polar residues" evidence="1">
    <location>
        <begin position="39"/>
        <end position="54"/>
    </location>
</feature>
<sequence>MSRPTSRTPPKPIVFKHPFGDFGSSNPFVSDSESDSKPPRTSSAPVLDKFSNNPFDDDAHFKGRGSSSSNSKTSSLSRNPFSNGEEDHETPSMPKNSNHRTPKSDESSYRIRDGKFVSHVKDKALSVGESAMKTAEKLK</sequence>
<reference evidence="3" key="1">
    <citation type="journal article" date="2013" name="Science">
        <title>The Amborella genome and the evolution of flowering plants.</title>
        <authorList>
            <consortium name="Amborella Genome Project"/>
        </authorList>
    </citation>
    <scope>NUCLEOTIDE SEQUENCE [LARGE SCALE GENOMIC DNA]</scope>
</reference>
<name>W1PJN5_AMBTC</name>
<organism evidence="2 3">
    <name type="scientific">Amborella trichopoda</name>
    <dbReference type="NCBI Taxonomy" id="13333"/>
    <lineage>
        <taxon>Eukaryota</taxon>
        <taxon>Viridiplantae</taxon>
        <taxon>Streptophyta</taxon>
        <taxon>Embryophyta</taxon>
        <taxon>Tracheophyta</taxon>
        <taxon>Spermatophyta</taxon>
        <taxon>Magnoliopsida</taxon>
        <taxon>Amborellales</taxon>
        <taxon>Amborellaceae</taxon>
        <taxon>Amborella</taxon>
    </lineage>
</organism>
<feature type="compositionally biased region" description="Basic and acidic residues" evidence="1">
    <location>
        <begin position="102"/>
        <end position="115"/>
    </location>
</feature>
<accession>W1PJN5</accession>
<proteinExistence type="predicted"/>
<evidence type="ECO:0000313" key="3">
    <source>
        <dbReference type="Proteomes" id="UP000017836"/>
    </source>
</evidence>
<gene>
    <name evidence="2" type="ORF">AMTR_s00012p00248260</name>
</gene>
<protein>
    <submittedName>
        <fullName evidence="2">Uncharacterized protein</fullName>
    </submittedName>
</protein>